<dbReference type="GO" id="GO:0004721">
    <property type="term" value="F:phosphoprotein phosphatase activity"/>
    <property type="evidence" value="ECO:0007669"/>
    <property type="project" value="TreeGrafter"/>
</dbReference>
<dbReference type="Gene3D" id="1.10.287.130">
    <property type="match status" value="1"/>
</dbReference>
<comment type="caution">
    <text evidence="12">The sequence shown here is derived from an EMBL/GenBank/DDBJ whole genome shotgun (WGS) entry which is preliminary data.</text>
</comment>
<dbReference type="EC" id="2.7.13.3" evidence="3"/>
<dbReference type="InterPro" id="IPR003661">
    <property type="entry name" value="HisK_dim/P_dom"/>
</dbReference>
<evidence type="ECO:0000256" key="1">
    <source>
        <dbReference type="ARBA" id="ARBA00000085"/>
    </source>
</evidence>
<keyword evidence="5" id="KW-0808">Transferase</keyword>
<dbReference type="EMBL" id="PISE01000060">
    <property type="protein sequence ID" value="PKG21818.1"/>
    <property type="molecule type" value="Genomic_DNA"/>
</dbReference>
<dbReference type="SUPFAM" id="SSF55874">
    <property type="entry name" value="ATPase domain of HSP90 chaperone/DNA topoisomerase II/histidine kinase"/>
    <property type="match status" value="1"/>
</dbReference>
<protein>
    <recommendedName>
        <fullName evidence="3">histidine kinase</fullName>
        <ecNumber evidence="3">2.7.13.3</ecNumber>
    </recommendedName>
</protein>
<dbReference type="SUPFAM" id="SSF47384">
    <property type="entry name" value="Homodimeric domain of signal transducing histidine kinase"/>
    <property type="match status" value="1"/>
</dbReference>
<keyword evidence="6" id="KW-0547">Nucleotide-binding</keyword>
<evidence type="ECO:0000256" key="9">
    <source>
        <dbReference type="ARBA" id="ARBA00023012"/>
    </source>
</evidence>
<evidence type="ECO:0000256" key="5">
    <source>
        <dbReference type="ARBA" id="ARBA00022679"/>
    </source>
</evidence>
<evidence type="ECO:0000259" key="11">
    <source>
        <dbReference type="PROSITE" id="PS50109"/>
    </source>
</evidence>
<dbReference type="CDD" id="cd00082">
    <property type="entry name" value="HisKA"/>
    <property type="match status" value="1"/>
</dbReference>
<dbReference type="RefSeq" id="WP_101179061.1">
    <property type="nucleotide sequence ID" value="NZ_PISE01000060.1"/>
</dbReference>
<dbReference type="GO" id="GO:0005524">
    <property type="term" value="F:ATP binding"/>
    <property type="evidence" value="ECO:0007669"/>
    <property type="project" value="UniProtKB-KW"/>
</dbReference>
<evidence type="ECO:0000256" key="10">
    <source>
        <dbReference type="SAM" id="Phobius"/>
    </source>
</evidence>
<evidence type="ECO:0000256" key="8">
    <source>
        <dbReference type="ARBA" id="ARBA00022840"/>
    </source>
</evidence>
<keyword evidence="10" id="KW-1133">Transmembrane helix</keyword>
<gene>
    <name evidence="12" type="ORF">CWS01_20375</name>
</gene>
<keyword evidence="8" id="KW-0067">ATP-binding</keyword>
<dbReference type="PANTHER" id="PTHR45453">
    <property type="entry name" value="PHOSPHATE REGULON SENSOR PROTEIN PHOR"/>
    <property type="match status" value="1"/>
</dbReference>
<evidence type="ECO:0000256" key="3">
    <source>
        <dbReference type="ARBA" id="ARBA00012438"/>
    </source>
</evidence>
<dbReference type="PANTHER" id="PTHR45453:SF1">
    <property type="entry name" value="PHOSPHATE REGULON SENSOR PROTEIN PHOR"/>
    <property type="match status" value="1"/>
</dbReference>
<dbReference type="InterPro" id="IPR036097">
    <property type="entry name" value="HisK_dim/P_sf"/>
</dbReference>
<evidence type="ECO:0000313" key="13">
    <source>
        <dbReference type="Proteomes" id="UP000233375"/>
    </source>
</evidence>
<dbReference type="GO" id="GO:0016036">
    <property type="term" value="P:cellular response to phosphate starvation"/>
    <property type="evidence" value="ECO:0007669"/>
    <property type="project" value="TreeGrafter"/>
</dbReference>
<sequence>MFQKTRIKLTMLNSLVFIVLMFVLGTLIYHYTEKQIYSDVNKSLIKAVDMIKSMEKQGNRDGNRGPILEPQVNYIVWKDQKITEVSDHAMIDYEEEESAFNPEKIGLIEEKQSSDGSRFHTLATKVNLNNEEVVVQFIRYIDPEKIMLDRLIIIMTVGGIIGGICAVIAGYFLAGRALVPIQKSWETQQQFVSDASHELRTPLAVIQTRTDLLFQEPEATIQDKALDISVISKETRRLIKLVANLLTLARSDSNQMEITKQAFSLTDLLNEVREQYTDIAEFQGKQIEVQLKDAIQLVGDKERIHQLLVILVDNSMKFTEEEGEIIMNAIEKTHTITLTLQDNGIGIPKEDIPKIFNRFYQVEQSRTNIEGTGLGLSIAKWIVDKHEGTIKVDSVLGEGTTFEITFPKLG</sequence>
<dbReference type="Pfam" id="PF00512">
    <property type="entry name" value="HisKA"/>
    <property type="match status" value="1"/>
</dbReference>
<accession>A0A2N0YX32</accession>
<keyword evidence="13" id="KW-1185">Reference proteome</keyword>
<dbReference type="Proteomes" id="UP000233375">
    <property type="component" value="Unassembled WGS sequence"/>
</dbReference>
<dbReference type="GO" id="GO:0005886">
    <property type="term" value="C:plasma membrane"/>
    <property type="evidence" value="ECO:0007669"/>
    <property type="project" value="UniProtKB-SubCell"/>
</dbReference>
<evidence type="ECO:0000256" key="4">
    <source>
        <dbReference type="ARBA" id="ARBA00022553"/>
    </source>
</evidence>
<dbReference type="Gene3D" id="3.30.565.10">
    <property type="entry name" value="Histidine kinase-like ATPase, C-terminal domain"/>
    <property type="match status" value="1"/>
</dbReference>
<dbReference type="FunFam" id="3.30.565.10:FF:000006">
    <property type="entry name" value="Sensor histidine kinase WalK"/>
    <property type="match status" value="1"/>
</dbReference>
<dbReference type="InterPro" id="IPR003594">
    <property type="entry name" value="HATPase_dom"/>
</dbReference>
<evidence type="ECO:0000256" key="2">
    <source>
        <dbReference type="ARBA" id="ARBA00004651"/>
    </source>
</evidence>
<evidence type="ECO:0000313" key="12">
    <source>
        <dbReference type="EMBL" id="PKG21818.1"/>
    </source>
</evidence>
<dbReference type="SMART" id="SM00387">
    <property type="entry name" value="HATPase_c"/>
    <property type="match status" value="1"/>
</dbReference>
<dbReference type="InterPro" id="IPR004358">
    <property type="entry name" value="Sig_transdc_His_kin-like_C"/>
</dbReference>
<feature type="transmembrane region" description="Helical" evidence="10">
    <location>
        <begin position="151"/>
        <end position="174"/>
    </location>
</feature>
<comment type="subcellular location">
    <subcellularLocation>
        <location evidence="2">Cell membrane</location>
        <topology evidence="2">Multi-pass membrane protein</topology>
    </subcellularLocation>
</comment>
<comment type="catalytic activity">
    <reaction evidence="1">
        <text>ATP + protein L-histidine = ADP + protein N-phospho-L-histidine.</text>
        <dbReference type="EC" id="2.7.13.3"/>
    </reaction>
</comment>
<proteinExistence type="predicted"/>
<keyword evidence="10" id="KW-0472">Membrane</keyword>
<dbReference type="SMART" id="SM00388">
    <property type="entry name" value="HisKA"/>
    <property type="match status" value="1"/>
</dbReference>
<evidence type="ECO:0000256" key="6">
    <source>
        <dbReference type="ARBA" id="ARBA00022741"/>
    </source>
</evidence>
<dbReference type="PRINTS" id="PR00344">
    <property type="entry name" value="BCTRLSENSOR"/>
</dbReference>
<dbReference type="InterPro" id="IPR005467">
    <property type="entry name" value="His_kinase_dom"/>
</dbReference>
<feature type="domain" description="Histidine kinase" evidence="11">
    <location>
        <begin position="194"/>
        <end position="410"/>
    </location>
</feature>
<name>A0A2N0YX32_9BACI</name>
<keyword evidence="10" id="KW-0812">Transmembrane</keyword>
<reference evidence="12 13" key="1">
    <citation type="journal article" date="2003" name="Int. J. Syst. Evol. Microbiol.">
        <title>Bacillus nealsonii sp. nov., isolated from a spacecraft-assembly facility, whose spores are gamma-radiation resistant.</title>
        <authorList>
            <person name="Venkateswaran K."/>
            <person name="Kempf M."/>
            <person name="Chen F."/>
            <person name="Satomi M."/>
            <person name="Nicholson W."/>
            <person name="Kern R."/>
        </authorList>
    </citation>
    <scope>NUCLEOTIDE SEQUENCE [LARGE SCALE GENOMIC DNA]</scope>
    <source>
        <strain evidence="12 13">FO-92</strain>
    </source>
</reference>
<feature type="transmembrane region" description="Helical" evidence="10">
    <location>
        <begin position="12"/>
        <end position="31"/>
    </location>
</feature>
<dbReference type="CDD" id="cd00075">
    <property type="entry name" value="HATPase"/>
    <property type="match status" value="1"/>
</dbReference>
<dbReference type="GO" id="GO:0000155">
    <property type="term" value="F:phosphorelay sensor kinase activity"/>
    <property type="evidence" value="ECO:0007669"/>
    <property type="project" value="InterPro"/>
</dbReference>
<dbReference type="AlphaFoldDB" id="A0A2N0YX32"/>
<dbReference type="OrthoDB" id="9813151at2"/>
<dbReference type="PROSITE" id="PS50109">
    <property type="entry name" value="HIS_KIN"/>
    <property type="match status" value="1"/>
</dbReference>
<organism evidence="12 13">
    <name type="scientific">Niallia nealsonii</name>
    <dbReference type="NCBI Taxonomy" id="115979"/>
    <lineage>
        <taxon>Bacteria</taxon>
        <taxon>Bacillati</taxon>
        <taxon>Bacillota</taxon>
        <taxon>Bacilli</taxon>
        <taxon>Bacillales</taxon>
        <taxon>Bacillaceae</taxon>
        <taxon>Niallia</taxon>
    </lineage>
</organism>
<keyword evidence="7 12" id="KW-0418">Kinase</keyword>
<dbReference type="FunFam" id="1.10.287.130:FF:000036">
    <property type="entry name" value="Two-component sensor histidine kinase"/>
    <property type="match status" value="1"/>
</dbReference>
<dbReference type="InterPro" id="IPR050351">
    <property type="entry name" value="BphY/WalK/GraS-like"/>
</dbReference>
<evidence type="ECO:0000256" key="7">
    <source>
        <dbReference type="ARBA" id="ARBA00022777"/>
    </source>
</evidence>
<dbReference type="InterPro" id="IPR036890">
    <property type="entry name" value="HATPase_C_sf"/>
</dbReference>
<keyword evidence="9" id="KW-0902">Two-component regulatory system</keyword>
<dbReference type="Pfam" id="PF02518">
    <property type="entry name" value="HATPase_c"/>
    <property type="match status" value="1"/>
</dbReference>
<keyword evidence="4" id="KW-0597">Phosphoprotein</keyword>